<comment type="caution">
    <text evidence="1">The sequence shown here is derived from an EMBL/GenBank/DDBJ whole genome shotgun (WGS) entry which is preliminary data.</text>
</comment>
<reference evidence="1 2" key="1">
    <citation type="submission" date="2020-07" db="EMBL/GenBank/DDBJ databases">
        <title>Pseudogemmobacter sp. nov., isolated from poultry manure in Taiwan.</title>
        <authorList>
            <person name="Lin S.-Y."/>
            <person name="Tang Y.-S."/>
            <person name="Young C.-C."/>
        </authorList>
    </citation>
    <scope>NUCLEOTIDE SEQUENCE [LARGE SCALE GENOMIC DNA]</scope>
    <source>
        <strain evidence="1 2">CC-YST710</strain>
    </source>
</reference>
<evidence type="ECO:0000313" key="2">
    <source>
        <dbReference type="Proteomes" id="UP001198571"/>
    </source>
</evidence>
<evidence type="ECO:0000313" key="1">
    <source>
        <dbReference type="EMBL" id="MCB5412491.1"/>
    </source>
</evidence>
<accession>A0ABS8CSX6</accession>
<protein>
    <submittedName>
        <fullName evidence="1">Uncharacterized protein</fullName>
    </submittedName>
</protein>
<gene>
    <name evidence="1" type="ORF">H0485_21320</name>
</gene>
<dbReference type="Proteomes" id="UP001198571">
    <property type="component" value="Unassembled WGS sequence"/>
</dbReference>
<proteinExistence type="predicted"/>
<keyword evidence="2" id="KW-1185">Reference proteome</keyword>
<feature type="non-terminal residue" evidence="1">
    <location>
        <position position="1"/>
    </location>
</feature>
<name>A0ABS8CSX6_9RHOB</name>
<dbReference type="EMBL" id="JACDXX010000106">
    <property type="protein sequence ID" value="MCB5412491.1"/>
    <property type="molecule type" value="Genomic_DNA"/>
</dbReference>
<sequence>GFAVAVLRLFIIFNSNWDKDEPQSLRYAITPNCSKGADGGQAASLSAAEVWGIASLRKPIAEALANPVREG</sequence>
<organism evidence="1 2">
    <name type="scientific">Pseudogemmobacter faecipullorum</name>
    <dbReference type="NCBI Taxonomy" id="2755041"/>
    <lineage>
        <taxon>Bacteria</taxon>
        <taxon>Pseudomonadati</taxon>
        <taxon>Pseudomonadota</taxon>
        <taxon>Alphaproteobacteria</taxon>
        <taxon>Rhodobacterales</taxon>
        <taxon>Paracoccaceae</taxon>
        <taxon>Pseudogemmobacter</taxon>
    </lineage>
</organism>